<reference evidence="1 2" key="1">
    <citation type="journal article" date="2014" name="Genome Biol. Evol.">
        <title>The genome of the myxosporean Thelohanellus kitauei shows adaptations to nutrient acquisition within its fish host.</title>
        <authorList>
            <person name="Yang Y."/>
            <person name="Xiong J."/>
            <person name="Zhou Z."/>
            <person name="Huo F."/>
            <person name="Miao W."/>
            <person name="Ran C."/>
            <person name="Liu Y."/>
            <person name="Zhang J."/>
            <person name="Feng J."/>
            <person name="Wang M."/>
            <person name="Wang M."/>
            <person name="Wang L."/>
            <person name="Yao B."/>
        </authorList>
    </citation>
    <scope>NUCLEOTIDE SEQUENCE [LARGE SCALE GENOMIC DNA]</scope>
    <source>
        <strain evidence="1">Wuqing</strain>
    </source>
</reference>
<gene>
    <name evidence="1" type="ORF">RF11_10707</name>
</gene>
<dbReference type="OrthoDB" id="6496131at2759"/>
<dbReference type="Proteomes" id="UP000031668">
    <property type="component" value="Unassembled WGS sequence"/>
</dbReference>
<protein>
    <submittedName>
        <fullName evidence="1">Uncharacterized protein</fullName>
    </submittedName>
</protein>
<proteinExistence type="predicted"/>
<comment type="caution">
    <text evidence="1">The sequence shown here is derived from an EMBL/GenBank/DDBJ whole genome shotgun (WGS) entry which is preliminary data.</text>
</comment>
<dbReference type="EMBL" id="JWZT01002103">
    <property type="protein sequence ID" value="KII70277.1"/>
    <property type="molecule type" value="Genomic_DNA"/>
</dbReference>
<organism evidence="1 2">
    <name type="scientific">Thelohanellus kitauei</name>
    <name type="common">Myxosporean</name>
    <dbReference type="NCBI Taxonomy" id="669202"/>
    <lineage>
        <taxon>Eukaryota</taxon>
        <taxon>Metazoa</taxon>
        <taxon>Cnidaria</taxon>
        <taxon>Myxozoa</taxon>
        <taxon>Myxosporea</taxon>
        <taxon>Bivalvulida</taxon>
        <taxon>Platysporina</taxon>
        <taxon>Myxobolidae</taxon>
        <taxon>Thelohanellus</taxon>
    </lineage>
</organism>
<dbReference type="AlphaFoldDB" id="A0A0C2N8M9"/>
<keyword evidence="2" id="KW-1185">Reference proteome</keyword>
<name>A0A0C2N8M9_THEKT</name>
<accession>A0A0C2N8M9</accession>
<evidence type="ECO:0000313" key="2">
    <source>
        <dbReference type="Proteomes" id="UP000031668"/>
    </source>
</evidence>
<sequence>MSAAMCDLARMISKLSSPPAFESFNSSKEMFPCYLSRLERHFSLCGVTNHEEKKLQLLSWVGSETFAEITELFLDFSDKEVHFIHVRIEFSRCLLKPDQSYKEWVSKLHVRRRIENALCSTRTLGTRSFFALLVKKFNRLAFIDQSDTGSRSFFFGESMMLTSTTMQAIDRADEACSINRLAEQKNDERIKLKSFKDCLVLHSRSNCPHYSKRYNRCGKLSRIQDVCLSKNIEAKPIQKFPLRLKEGRVNQLFINSCDFISIPVTICGPEKFFSLHGCFMLNYQFLSIIL</sequence>
<evidence type="ECO:0000313" key="1">
    <source>
        <dbReference type="EMBL" id="KII70277.1"/>
    </source>
</evidence>